<protein>
    <submittedName>
        <fullName evidence="7">Cation transporter</fullName>
    </submittedName>
</protein>
<evidence type="ECO:0000259" key="6">
    <source>
        <dbReference type="Pfam" id="PF01545"/>
    </source>
</evidence>
<keyword evidence="4 5" id="KW-0472">Membrane</keyword>
<comment type="subcellular location">
    <subcellularLocation>
        <location evidence="1">Membrane</location>
        <topology evidence="1">Multi-pass membrane protein</topology>
    </subcellularLocation>
</comment>
<dbReference type="RefSeq" id="WP_290314620.1">
    <property type="nucleotide sequence ID" value="NZ_JAUFPN010000006.1"/>
</dbReference>
<feature type="transmembrane region" description="Helical" evidence="5">
    <location>
        <begin position="21"/>
        <end position="40"/>
    </location>
</feature>
<evidence type="ECO:0000256" key="3">
    <source>
        <dbReference type="ARBA" id="ARBA00022989"/>
    </source>
</evidence>
<organism evidence="7 8">
    <name type="scientific">Paeniroseomonas aquatica</name>
    <dbReference type="NCBI Taxonomy" id="373043"/>
    <lineage>
        <taxon>Bacteria</taxon>
        <taxon>Pseudomonadati</taxon>
        <taxon>Pseudomonadota</taxon>
        <taxon>Alphaproteobacteria</taxon>
        <taxon>Acetobacterales</taxon>
        <taxon>Acetobacteraceae</taxon>
        <taxon>Paeniroseomonas</taxon>
    </lineage>
</organism>
<dbReference type="SUPFAM" id="SSF161111">
    <property type="entry name" value="Cation efflux protein transmembrane domain-like"/>
    <property type="match status" value="1"/>
</dbReference>
<gene>
    <name evidence="7" type="ORF">QWZ14_00680</name>
</gene>
<evidence type="ECO:0000256" key="5">
    <source>
        <dbReference type="SAM" id="Phobius"/>
    </source>
</evidence>
<evidence type="ECO:0000313" key="7">
    <source>
        <dbReference type="EMBL" id="MDN3562898.1"/>
    </source>
</evidence>
<evidence type="ECO:0000256" key="1">
    <source>
        <dbReference type="ARBA" id="ARBA00004141"/>
    </source>
</evidence>
<feature type="transmembrane region" description="Helical" evidence="5">
    <location>
        <begin position="104"/>
        <end position="125"/>
    </location>
</feature>
<keyword evidence="3 5" id="KW-1133">Transmembrane helix</keyword>
<evidence type="ECO:0000256" key="4">
    <source>
        <dbReference type="ARBA" id="ARBA00023136"/>
    </source>
</evidence>
<feature type="transmembrane region" description="Helical" evidence="5">
    <location>
        <begin position="146"/>
        <end position="166"/>
    </location>
</feature>
<keyword evidence="2 5" id="KW-0812">Transmembrane</keyword>
<evidence type="ECO:0000313" key="8">
    <source>
        <dbReference type="Proteomes" id="UP001529369"/>
    </source>
</evidence>
<feature type="transmembrane region" description="Helical" evidence="5">
    <location>
        <begin position="46"/>
        <end position="65"/>
    </location>
</feature>
<name>A0ABT7ZZJ8_9PROT</name>
<dbReference type="InterPro" id="IPR027469">
    <property type="entry name" value="Cation_efflux_TMD_sf"/>
</dbReference>
<evidence type="ECO:0000256" key="2">
    <source>
        <dbReference type="ARBA" id="ARBA00022692"/>
    </source>
</evidence>
<proteinExistence type="predicted"/>
<dbReference type="Pfam" id="PF01545">
    <property type="entry name" value="Cation_efflux"/>
    <property type="match status" value="1"/>
</dbReference>
<sequence>MITAIDPSLRRVVARVATLNLGYFGIEFSVALAIGSVALFADSIDFLEDASLNLLILIGLGWSLAARARLGMLLAGILLVPGMATLWTAAQKVLAAEVAVPDPWWLALTGAGAMAVNLVCALMLARHRATGGSLARAAFLSARNDVFANIAIIGTAFVTAATLSPWPDIVVGLGIAAMNADAACEVWEAARQEARDARA</sequence>
<comment type="caution">
    <text evidence="7">The sequence shown here is derived from an EMBL/GenBank/DDBJ whole genome shotgun (WGS) entry which is preliminary data.</text>
</comment>
<feature type="transmembrane region" description="Helical" evidence="5">
    <location>
        <begin position="72"/>
        <end position="89"/>
    </location>
</feature>
<accession>A0ABT7ZZJ8</accession>
<reference evidence="8" key="1">
    <citation type="journal article" date="2019" name="Int. J. Syst. Evol. Microbiol.">
        <title>The Global Catalogue of Microorganisms (GCM) 10K type strain sequencing project: providing services to taxonomists for standard genome sequencing and annotation.</title>
        <authorList>
            <consortium name="The Broad Institute Genomics Platform"/>
            <consortium name="The Broad Institute Genome Sequencing Center for Infectious Disease"/>
            <person name="Wu L."/>
            <person name="Ma J."/>
        </authorList>
    </citation>
    <scope>NUCLEOTIDE SEQUENCE [LARGE SCALE GENOMIC DNA]</scope>
    <source>
        <strain evidence="8">CECT 7131</strain>
    </source>
</reference>
<dbReference type="EMBL" id="JAUFPN010000006">
    <property type="protein sequence ID" value="MDN3562898.1"/>
    <property type="molecule type" value="Genomic_DNA"/>
</dbReference>
<dbReference type="InterPro" id="IPR058533">
    <property type="entry name" value="Cation_efflux_TM"/>
</dbReference>
<keyword evidence="8" id="KW-1185">Reference proteome</keyword>
<feature type="domain" description="Cation efflux protein transmembrane" evidence="6">
    <location>
        <begin position="17"/>
        <end position="183"/>
    </location>
</feature>
<dbReference type="Gene3D" id="1.20.1510.10">
    <property type="entry name" value="Cation efflux protein transmembrane domain"/>
    <property type="match status" value="1"/>
</dbReference>
<dbReference type="Proteomes" id="UP001529369">
    <property type="component" value="Unassembled WGS sequence"/>
</dbReference>